<dbReference type="RefSeq" id="WP_218102140.1">
    <property type="nucleotide sequence ID" value="NZ_CAJVCE010000024.1"/>
</dbReference>
<dbReference type="InterPro" id="IPR000399">
    <property type="entry name" value="TPP-bd_CS"/>
</dbReference>
<evidence type="ECO:0000259" key="14">
    <source>
        <dbReference type="Pfam" id="PF02775"/>
    </source>
</evidence>
<feature type="domain" description="Thiamine pyrophosphate enzyme central" evidence="13">
    <location>
        <begin position="210"/>
        <end position="343"/>
    </location>
</feature>
<evidence type="ECO:0000256" key="11">
    <source>
        <dbReference type="ARBA" id="ARBA00048670"/>
    </source>
</evidence>
<sequence length="576" mass="62626">MEKVLATQNQSSHHAQEFITGSEALLRGLLSEGVECVFGYPGGNVLYIYDAMTGNPDFKHILTRHEQGAIHAADGYARSTGKVGVCIATSGPGATNLVTGIATAYMDSVPLVVITGNVPTTVMGTDAFQEADIVSITMSITKHSYLVRDVHDLPRIIREAFHIANTGRKGPILIDIPKDVSNHKMLYQPSADMKLRGYDPYPDPNPAEIDLLIRAIAASERPIMIAGGGVVYANASDELLEFVNKTKIPVTTTLLGLSGFPSAHDLWLGMAGHHGTYAANMAIQNADLVISIGSRFDDRLTMKVDGFAPKAKRIAHIDIDPAEIGKNVKTDIACVGDIKAVLQYANTKAVPSQSSRWIREVQENKTNYPLRYTDSEKEIKPQFVLEMIHETTGGDAIITTDVGQHQMWAAQFYKFKHPRSLITSGGLGTMGFGFPSAIGVQIGNPDRLVISVNGDGGMQMCAQEMAICAIHQIPVKIVVINNQVLGMVKQQQELMYERRYSQIDLAGSPDFVKLAEAYGIKGLRASNKAEASRVWQEALNIAGPVLVEFVVPKEENVYPMVVAGTTLDQMLMGDFE</sequence>
<evidence type="ECO:0000256" key="5">
    <source>
        <dbReference type="ARBA" id="ARBA00022605"/>
    </source>
</evidence>
<comment type="pathway">
    <text evidence="1 12">Amino-acid biosynthesis; L-isoleucine biosynthesis; L-isoleucine from 2-oxobutanoate: step 1/4.</text>
</comment>
<dbReference type="PANTHER" id="PTHR18968">
    <property type="entry name" value="THIAMINE PYROPHOSPHATE ENZYMES"/>
    <property type="match status" value="1"/>
</dbReference>
<dbReference type="NCBIfam" id="TIGR00118">
    <property type="entry name" value="acolac_lg"/>
    <property type="match status" value="1"/>
</dbReference>
<dbReference type="InterPro" id="IPR012846">
    <property type="entry name" value="Acetolactate_synth_lsu"/>
</dbReference>
<reference evidence="16 17" key="1">
    <citation type="submission" date="2021-06" db="EMBL/GenBank/DDBJ databases">
        <authorList>
            <person name="Criscuolo A."/>
        </authorList>
    </citation>
    <scope>NUCLEOTIDE SEQUENCE [LARGE SCALE GENOMIC DNA]</scope>
    <source>
        <strain evidence="17">CIP 111802</strain>
    </source>
</reference>
<keyword evidence="6 12" id="KW-0808">Transferase</keyword>
<evidence type="ECO:0000256" key="9">
    <source>
        <dbReference type="ARBA" id="ARBA00023052"/>
    </source>
</evidence>
<dbReference type="InterPro" id="IPR039368">
    <property type="entry name" value="AHAS_TPP"/>
</dbReference>
<name>A0ABM8VR38_9BACL</name>
<comment type="caution">
    <text evidence="16">The sequence shown here is derived from an EMBL/GenBank/DDBJ whole genome shotgun (WGS) entry which is preliminary data.</text>
</comment>
<dbReference type="GO" id="GO:0003984">
    <property type="term" value="F:acetolactate synthase activity"/>
    <property type="evidence" value="ECO:0007669"/>
    <property type="project" value="UniProtKB-EC"/>
</dbReference>
<keyword evidence="17" id="KW-1185">Reference proteome</keyword>
<dbReference type="InterPro" id="IPR045229">
    <property type="entry name" value="TPP_enz"/>
</dbReference>
<evidence type="ECO:0000256" key="10">
    <source>
        <dbReference type="ARBA" id="ARBA00023304"/>
    </source>
</evidence>
<proteinExistence type="inferred from homology"/>
<evidence type="ECO:0000256" key="1">
    <source>
        <dbReference type="ARBA" id="ARBA00004974"/>
    </source>
</evidence>
<dbReference type="Pfam" id="PF02776">
    <property type="entry name" value="TPP_enzyme_N"/>
    <property type="match status" value="1"/>
</dbReference>
<keyword evidence="10 12" id="KW-0100">Branched-chain amino acid biosynthesis</keyword>
<evidence type="ECO:0000256" key="4">
    <source>
        <dbReference type="ARBA" id="ARBA00013145"/>
    </source>
</evidence>
<dbReference type="Pfam" id="PF02775">
    <property type="entry name" value="TPP_enzyme_C"/>
    <property type="match status" value="1"/>
</dbReference>
<comment type="pathway">
    <text evidence="2 12">Amino-acid biosynthesis; L-valine biosynthesis; L-valine from pyruvate: step 1/4.</text>
</comment>
<keyword evidence="8 12" id="KW-0460">Magnesium</keyword>
<dbReference type="EMBL" id="CAJVCE010000024">
    <property type="protein sequence ID" value="CAG7654916.1"/>
    <property type="molecule type" value="Genomic_DNA"/>
</dbReference>
<dbReference type="InterPro" id="IPR011766">
    <property type="entry name" value="TPP_enzyme_TPP-bd"/>
</dbReference>
<evidence type="ECO:0000313" key="17">
    <source>
        <dbReference type="Proteomes" id="UP000730618"/>
    </source>
</evidence>
<keyword evidence="7 12" id="KW-0479">Metal-binding</keyword>
<gene>
    <name evidence="16" type="primary">ilvB_2</name>
    <name evidence="16" type="ORF">PAECIP111802_05934</name>
</gene>
<keyword evidence="9 12" id="KW-0786">Thiamine pyrophosphate</keyword>
<protein>
    <recommendedName>
        <fullName evidence="4 12">Acetolactate synthase</fullName>
        <ecNumber evidence="4 12">2.2.1.6</ecNumber>
    </recommendedName>
</protein>
<dbReference type="PROSITE" id="PS00187">
    <property type="entry name" value="TPP_ENZYMES"/>
    <property type="match status" value="1"/>
</dbReference>
<evidence type="ECO:0000256" key="6">
    <source>
        <dbReference type="ARBA" id="ARBA00022679"/>
    </source>
</evidence>
<keyword evidence="5 12" id="KW-0028">Amino-acid biosynthesis</keyword>
<evidence type="ECO:0000256" key="2">
    <source>
        <dbReference type="ARBA" id="ARBA00005025"/>
    </source>
</evidence>
<comment type="cofactor">
    <cofactor evidence="12">
        <name>thiamine diphosphate</name>
        <dbReference type="ChEBI" id="CHEBI:58937"/>
    </cofactor>
    <text evidence="12">Binds 1 thiamine pyrophosphate per subunit.</text>
</comment>
<comment type="cofactor">
    <cofactor evidence="12">
        <name>Mg(2+)</name>
        <dbReference type="ChEBI" id="CHEBI:18420"/>
    </cofactor>
    <text evidence="12">Binds 1 Mg(2+) ion per subunit.</text>
</comment>
<dbReference type="EC" id="2.2.1.6" evidence="4 12"/>
<evidence type="ECO:0000256" key="8">
    <source>
        <dbReference type="ARBA" id="ARBA00022842"/>
    </source>
</evidence>
<dbReference type="CDD" id="cd02015">
    <property type="entry name" value="TPP_AHAS"/>
    <property type="match status" value="1"/>
</dbReference>
<dbReference type="InterPro" id="IPR012001">
    <property type="entry name" value="Thiamin_PyroP_enz_TPP-bd_dom"/>
</dbReference>
<comment type="catalytic activity">
    <reaction evidence="11 12">
        <text>2 pyruvate + H(+) = (2S)-2-acetolactate + CO2</text>
        <dbReference type="Rhea" id="RHEA:25249"/>
        <dbReference type="ChEBI" id="CHEBI:15361"/>
        <dbReference type="ChEBI" id="CHEBI:15378"/>
        <dbReference type="ChEBI" id="CHEBI:16526"/>
        <dbReference type="ChEBI" id="CHEBI:58476"/>
        <dbReference type="EC" id="2.2.1.6"/>
    </reaction>
</comment>
<evidence type="ECO:0000256" key="3">
    <source>
        <dbReference type="ARBA" id="ARBA00007812"/>
    </source>
</evidence>
<organism evidence="16 17">
    <name type="scientific">Paenibacillus allorhizosphaerae</name>
    <dbReference type="NCBI Taxonomy" id="2849866"/>
    <lineage>
        <taxon>Bacteria</taxon>
        <taxon>Bacillati</taxon>
        <taxon>Bacillota</taxon>
        <taxon>Bacilli</taxon>
        <taxon>Bacillales</taxon>
        <taxon>Paenibacillaceae</taxon>
        <taxon>Paenibacillus</taxon>
    </lineage>
</organism>
<dbReference type="PANTHER" id="PTHR18968:SF13">
    <property type="entry name" value="ACETOLACTATE SYNTHASE CATALYTIC SUBUNIT, MITOCHONDRIAL"/>
    <property type="match status" value="1"/>
</dbReference>
<dbReference type="Pfam" id="PF00205">
    <property type="entry name" value="TPP_enzyme_M"/>
    <property type="match status" value="1"/>
</dbReference>
<dbReference type="Proteomes" id="UP000730618">
    <property type="component" value="Unassembled WGS sequence"/>
</dbReference>
<accession>A0ABM8VR38</accession>
<feature type="domain" description="Thiamine pyrophosphate enzyme N-terminal TPP-binding" evidence="15">
    <location>
        <begin position="20"/>
        <end position="135"/>
    </location>
</feature>
<evidence type="ECO:0000256" key="7">
    <source>
        <dbReference type="ARBA" id="ARBA00022723"/>
    </source>
</evidence>
<comment type="similarity">
    <text evidence="3 12">Belongs to the TPP enzyme family.</text>
</comment>
<dbReference type="InterPro" id="IPR012000">
    <property type="entry name" value="Thiamin_PyroP_enz_cen_dom"/>
</dbReference>
<evidence type="ECO:0000313" key="16">
    <source>
        <dbReference type="EMBL" id="CAG7654916.1"/>
    </source>
</evidence>
<evidence type="ECO:0000256" key="12">
    <source>
        <dbReference type="RuleBase" id="RU003591"/>
    </source>
</evidence>
<evidence type="ECO:0000259" key="15">
    <source>
        <dbReference type="Pfam" id="PF02776"/>
    </source>
</evidence>
<evidence type="ECO:0000259" key="13">
    <source>
        <dbReference type="Pfam" id="PF00205"/>
    </source>
</evidence>
<dbReference type="CDD" id="cd07035">
    <property type="entry name" value="TPP_PYR_POX_like"/>
    <property type="match status" value="1"/>
</dbReference>
<feature type="domain" description="Thiamine pyrophosphate enzyme TPP-binding" evidence="14">
    <location>
        <begin position="401"/>
        <end position="549"/>
    </location>
</feature>